<protein>
    <submittedName>
        <fullName evidence="1">Uncharacterized protein</fullName>
    </submittedName>
</protein>
<dbReference type="RefSeq" id="WP_013234868.1">
    <property type="nucleotide sequence ID" value="NC_014323.1"/>
</dbReference>
<sequence length="77" mass="8490">MQYNSLESSVRTLKKLRDAHHGQLDVSVVAELDSVIGELERIDAQVKGPQLESIGLRALQVIAVVLNLISNIKDLIK</sequence>
<dbReference type="EMBL" id="CP002039">
    <property type="protein sequence ID" value="ADJ64395.1"/>
    <property type="molecule type" value="Genomic_DNA"/>
</dbReference>
<dbReference type="KEGG" id="hse:Hsero_2905"/>
<evidence type="ECO:0000313" key="2">
    <source>
        <dbReference type="Proteomes" id="UP000000329"/>
    </source>
</evidence>
<dbReference type="GeneID" id="90165321"/>
<name>D8IZQ5_HERSS</name>
<dbReference type="STRING" id="757424.Hsero_2905"/>
<dbReference type="AlphaFoldDB" id="D8IZQ5"/>
<organism evidence="1 2">
    <name type="scientific">Herbaspirillum seropedicae (strain SmR1)</name>
    <dbReference type="NCBI Taxonomy" id="757424"/>
    <lineage>
        <taxon>Bacteria</taxon>
        <taxon>Pseudomonadati</taxon>
        <taxon>Pseudomonadota</taxon>
        <taxon>Betaproteobacteria</taxon>
        <taxon>Burkholderiales</taxon>
        <taxon>Oxalobacteraceae</taxon>
        <taxon>Herbaspirillum</taxon>
    </lineage>
</organism>
<evidence type="ECO:0000313" key="1">
    <source>
        <dbReference type="EMBL" id="ADJ64395.1"/>
    </source>
</evidence>
<dbReference type="HOGENOM" id="CLU_196766_0_0_4"/>
<proteinExistence type="predicted"/>
<accession>D8IZQ5</accession>
<reference evidence="1 2" key="1">
    <citation type="submission" date="2010-04" db="EMBL/GenBank/DDBJ databases">
        <title>The genome of Herbaspirillum seropedicae SmR1, an endophytic, nitrogen-fixing, plant-growth promoting beta-Proteobacteria.</title>
        <authorList>
            <person name="Pedrosa F.O."/>
            <person name="Monteiro R.A."/>
            <person name="Wassem R."/>
            <person name="Cruz L.M."/>
            <person name="Ayub R.A."/>
            <person name="Colauto N.B."/>
            <person name="Fernandez M.A."/>
            <person name="Fungaro M.H.P."/>
            <person name="Grisard E.C."/>
            <person name="Hungria M."/>
            <person name="Madeira H.M.F."/>
            <person name="Nodari R.O."/>
            <person name="Osaku C.A."/>
            <person name="Petzl-Erler M.L."/>
            <person name="Terenzi H."/>
            <person name="Vieira L.G.E."/>
            <person name="Almeida M.I.M."/>
            <person name="Alves L.R."/>
            <person name="Arantes O.M.N."/>
            <person name="Balsanelli E."/>
            <person name="Barcellos F.G."/>
            <person name="Baura V.A."/>
            <person name="Binde D.R."/>
            <person name="Campo R.J."/>
            <person name="Chubatsu L.S."/>
            <person name="Chueire L.M.O."/>
            <person name="Ciferri R.R."/>
            <person name="Correa L.C."/>
            <person name="da Conceicao Silva J.L."/>
            <person name="Dabul A.N.G."/>
            <person name="Dambros B.P."/>
            <person name="Faoro H."/>
            <person name="Favetti A."/>
            <person name="Friedermann G."/>
            <person name="Furlaneto M.C."/>
            <person name="Gasques L.S."/>
            <person name="Gimenes C.C.T."/>
            <person name="Gioppo N.M.R."/>
            <person name="Glienke-Blanco C."/>
            <person name="Godoy L.P."/>
            <person name="Guerra M.P."/>
            <person name="Karp S."/>
            <person name="Kava-Cordeiro V."/>
            <person name="Margarido V.P."/>
            <person name="Mathioni S.M."/>
            <person name="Menck-Soares M.A."/>
            <person name="Murace N.K."/>
            <person name="Nicolas M.F."/>
            <person name="Oliveira C.E.C."/>
            <person name="Pagnan N.A.B."/>
            <person name="Pamphile J.A."/>
            <person name="Patussi E.V."/>
            <person name="Pereira L.F.P."/>
            <person name="Pereira-Ferrari L."/>
            <person name="Pinto F.G.S."/>
            <person name="Precoma C."/>
            <person name="Prioli A.J."/>
            <person name="Prioli S.M.A.P."/>
            <person name="Raittz R.T."/>
            <person name="Ramos H.J.O."/>
            <person name="Ribeiro E.M.S.F."/>
            <person name="Rigo L.U."/>
            <person name="Rocha C.L.M.S.C."/>
            <person name="Rocha S.N."/>
            <person name="Santos K."/>
            <person name="Satori D."/>
            <person name="Silva A.G."/>
            <person name="Simao R.C.G."/>
            <person name="Soares M.A.M."/>
            <person name="Souza E.M."/>
            <person name="Steffens M.B.R."/>
            <person name="Steindel M."/>
            <person name="Tadra-Sfeir M.Z."/>
            <person name="Takahashi E.K."/>
            <person name="Torres R.A."/>
            <person name="Valle J.S."/>
            <person name="Vernal J.I."/>
            <person name="Vilas-Boas L.A."/>
            <person name="Watanabe M.A.E."/>
            <person name="Weiss V.A."/>
            <person name="Yates M.A."/>
            <person name="Souza E.M."/>
        </authorList>
    </citation>
    <scope>NUCLEOTIDE SEQUENCE [LARGE SCALE GENOMIC DNA]</scope>
    <source>
        <strain evidence="1 2">SmR1</strain>
    </source>
</reference>
<keyword evidence="2" id="KW-1185">Reference proteome</keyword>
<dbReference type="Proteomes" id="UP000000329">
    <property type="component" value="Chromosome"/>
</dbReference>
<dbReference type="eggNOG" id="ENOG5032ZVZ">
    <property type="taxonomic scope" value="Bacteria"/>
</dbReference>
<gene>
    <name evidence="1" type="ordered locus">Hsero_2905</name>
</gene>
<dbReference type="OrthoDB" id="5957668at2"/>